<keyword evidence="2" id="KW-1185">Reference proteome</keyword>
<name>A0ABR0H5X4_9PEZI</name>
<reference evidence="1 2" key="1">
    <citation type="journal article" date="2023" name="bioRxiv">
        <title>High-quality genome assemblies of four members of thePodospora anserinaspecies complex.</title>
        <authorList>
            <person name="Ament-Velasquez S.L."/>
            <person name="Vogan A.A."/>
            <person name="Wallerman O."/>
            <person name="Hartmann F."/>
            <person name="Gautier V."/>
            <person name="Silar P."/>
            <person name="Giraud T."/>
            <person name="Johannesson H."/>
        </authorList>
    </citation>
    <scope>NUCLEOTIDE SEQUENCE [LARGE SCALE GENOMIC DNA]</scope>
    <source>
        <strain evidence="1 2">CBS 411.78</strain>
    </source>
</reference>
<proteinExistence type="predicted"/>
<protein>
    <submittedName>
        <fullName evidence="1">Uncharacterized protein</fullName>
    </submittedName>
</protein>
<dbReference type="Proteomes" id="UP001326199">
    <property type="component" value="Unassembled WGS sequence"/>
</dbReference>
<accession>A0ABR0H5X4</accession>
<evidence type="ECO:0000313" key="2">
    <source>
        <dbReference type="Proteomes" id="UP001326199"/>
    </source>
</evidence>
<gene>
    <name evidence="1" type="ORF">QC763_0097070</name>
</gene>
<comment type="caution">
    <text evidence="1">The sequence shown here is derived from an EMBL/GenBank/DDBJ whole genome shotgun (WGS) entry which is preliminary data.</text>
</comment>
<sequence length="156" mass="16415">MFEVVDVNATFIGGDLALDLNNPPRVVEGSATESTMRSETNSSSAEDCLYAHLPVLPVAKGLRLDPLFRYLTSSFRVIPVGHLGDPDNIGEVAEAIKYQYGIIQAQYLAVQLVPAGETNVTLSGGVDGDAVGWEWRGMGEGAGEGYQVLVGVGGCG</sequence>
<dbReference type="GeneID" id="87926556"/>
<organism evidence="1 2">
    <name type="scientific">Podospora pseudopauciseta</name>
    <dbReference type="NCBI Taxonomy" id="2093780"/>
    <lineage>
        <taxon>Eukaryota</taxon>
        <taxon>Fungi</taxon>
        <taxon>Dikarya</taxon>
        <taxon>Ascomycota</taxon>
        <taxon>Pezizomycotina</taxon>
        <taxon>Sordariomycetes</taxon>
        <taxon>Sordariomycetidae</taxon>
        <taxon>Sordariales</taxon>
        <taxon>Podosporaceae</taxon>
        <taxon>Podospora</taxon>
    </lineage>
</organism>
<dbReference type="RefSeq" id="XP_062763258.1">
    <property type="nucleotide sequence ID" value="XM_062906329.1"/>
</dbReference>
<evidence type="ECO:0000313" key="1">
    <source>
        <dbReference type="EMBL" id="KAK4663292.1"/>
    </source>
</evidence>
<dbReference type="EMBL" id="JAFFHB010000008">
    <property type="protein sequence ID" value="KAK4663292.1"/>
    <property type="molecule type" value="Genomic_DNA"/>
</dbReference>